<organism evidence="2 3">
    <name type="scientific">Mannheimia pernigra</name>
    <dbReference type="NCBI Taxonomy" id="111844"/>
    <lineage>
        <taxon>Bacteria</taxon>
        <taxon>Pseudomonadati</taxon>
        <taxon>Pseudomonadota</taxon>
        <taxon>Gammaproteobacteria</taxon>
        <taxon>Pasteurellales</taxon>
        <taxon>Pasteurellaceae</taxon>
        <taxon>Mannheimia</taxon>
    </lineage>
</organism>
<name>A0A7D5DWF7_9PAST</name>
<accession>A0A7D5DWF7</accession>
<evidence type="ECO:0000313" key="3">
    <source>
        <dbReference type="Proteomes" id="UP000509660"/>
    </source>
</evidence>
<protein>
    <submittedName>
        <fullName evidence="2">Phage repressor protein</fullName>
    </submittedName>
</protein>
<evidence type="ECO:0000313" key="2">
    <source>
        <dbReference type="EMBL" id="QLB40820.1"/>
    </source>
</evidence>
<dbReference type="PANTHER" id="PTHR36180:SF2">
    <property type="entry name" value="BRO FAMILY PROTEIN"/>
    <property type="match status" value="1"/>
</dbReference>
<dbReference type="Proteomes" id="UP000509660">
    <property type="component" value="Chromosome"/>
</dbReference>
<sequence>MTNQISTFNFKSHQVRIQSFNNEPYFCLSDVCDVLGLNRRSAETFNLNDKGCNNIATLTNGGKQELTFINEPNLYRIIFKSRKAEAVEFQNWVFEEVLPQIRKTGQYALQNSAPKRKRGRPAVNPFNYETYQREFVAKELETLVQLWYYADKQHQFLQSIVPAFEMLNSEYADKIKRTWTDKMSIDWAGDIIARLCNGAEVMRLAPLITLEKRQRAKQAITAAQF</sequence>
<dbReference type="Pfam" id="PF10548">
    <property type="entry name" value="P22_AR_C"/>
    <property type="match status" value="1"/>
</dbReference>
<dbReference type="InterPro" id="IPR003497">
    <property type="entry name" value="BRO_N_domain"/>
</dbReference>
<dbReference type="Pfam" id="PF02498">
    <property type="entry name" value="Bro-N"/>
    <property type="match status" value="1"/>
</dbReference>
<dbReference type="RefSeq" id="WP_176810068.1">
    <property type="nucleotide sequence ID" value="NZ_CP055306.1"/>
</dbReference>
<dbReference type="PANTHER" id="PTHR36180">
    <property type="entry name" value="DNA-BINDING PROTEIN-RELATED-RELATED"/>
    <property type="match status" value="1"/>
</dbReference>
<dbReference type="EMBL" id="CP055306">
    <property type="protein sequence ID" value="QLB40820.1"/>
    <property type="molecule type" value="Genomic_DNA"/>
</dbReference>
<dbReference type="InterPro" id="IPR018876">
    <property type="entry name" value="Phage_P22_antirepressor_C"/>
</dbReference>
<keyword evidence="3" id="KW-1185">Reference proteome</keyword>
<proteinExistence type="predicted"/>
<reference evidence="2 3" key="1">
    <citation type="submission" date="2020-06" db="EMBL/GenBank/DDBJ databases">
        <title>Mannheimia pernigra sp. nov. isolated from bovine respiratory tract.</title>
        <authorList>
            <person name="Kuhnert P."/>
            <person name="Akarsu-Egger H."/>
        </authorList>
    </citation>
    <scope>NUCLEOTIDE SEQUENCE [LARGE SCALE GENOMIC DNA]</scope>
    <source>
        <strain evidence="2 3">BNO311</strain>
    </source>
</reference>
<dbReference type="SMART" id="SM01040">
    <property type="entry name" value="Bro-N"/>
    <property type="match status" value="1"/>
</dbReference>
<gene>
    <name evidence="2" type="ORF">HV559_08025</name>
</gene>
<dbReference type="AlphaFoldDB" id="A0A7D5DWF7"/>
<evidence type="ECO:0000259" key="1">
    <source>
        <dbReference type="PROSITE" id="PS51750"/>
    </source>
</evidence>
<feature type="domain" description="Bro-N" evidence="1">
    <location>
        <begin position="2"/>
        <end position="105"/>
    </location>
</feature>
<dbReference type="PROSITE" id="PS51750">
    <property type="entry name" value="BRO_N"/>
    <property type="match status" value="1"/>
</dbReference>